<dbReference type="Pfam" id="PF00271">
    <property type="entry name" value="Helicase_C"/>
    <property type="match status" value="1"/>
</dbReference>
<dbReference type="GO" id="GO:0005737">
    <property type="term" value="C:cytoplasm"/>
    <property type="evidence" value="ECO:0000318"/>
    <property type="project" value="GO_Central"/>
</dbReference>
<protein>
    <recommendedName>
        <fullName evidence="2">RNA helicase</fullName>
        <ecNumber evidence="2">3.6.4.13</ecNumber>
    </recommendedName>
</protein>
<dbReference type="PANTHER" id="PTHR47959">
    <property type="entry name" value="ATP-DEPENDENT RNA HELICASE RHLE-RELATED"/>
    <property type="match status" value="1"/>
</dbReference>
<keyword evidence="5 15" id="KW-0347">Helicase</keyword>
<dbReference type="SUPFAM" id="SSF52540">
    <property type="entry name" value="P-loop containing nucleoside triphosphate hydrolases"/>
    <property type="match status" value="1"/>
</dbReference>
<gene>
    <name evidence="15" type="ORF">ZOSMA_79G00690</name>
</gene>
<dbReference type="InterPro" id="IPR050079">
    <property type="entry name" value="DEAD_box_RNA_helicase"/>
</dbReference>
<evidence type="ECO:0000313" key="15">
    <source>
        <dbReference type="EMBL" id="KMZ58226.1"/>
    </source>
</evidence>
<organism evidence="15 16">
    <name type="scientific">Zostera marina</name>
    <name type="common">Eelgrass</name>
    <dbReference type="NCBI Taxonomy" id="29655"/>
    <lineage>
        <taxon>Eukaryota</taxon>
        <taxon>Viridiplantae</taxon>
        <taxon>Streptophyta</taxon>
        <taxon>Embryophyta</taxon>
        <taxon>Tracheophyta</taxon>
        <taxon>Spermatophyta</taxon>
        <taxon>Magnoliopsida</taxon>
        <taxon>Liliopsida</taxon>
        <taxon>Zosteraceae</taxon>
        <taxon>Zostera</taxon>
    </lineage>
</organism>
<dbReference type="GO" id="GO:0006950">
    <property type="term" value="P:response to stress"/>
    <property type="evidence" value="ECO:0007669"/>
    <property type="project" value="UniProtKB-ARBA"/>
</dbReference>
<keyword evidence="16" id="KW-1185">Reference proteome</keyword>
<keyword evidence="3" id="KW-0547">Nucleotide-binding</keyword>
<evidence type="ECO:0000256" key="1">
    <source>
        <dbReference type="ARBA" id="ARBA00006517"/>
    </source>
</evidence>
<dbReference type="OMA" id="IDHERTN"/>
<proteinExistence type="inferred from homology"/>
<evidence type="ECO:0000259" key="14">
    <source>
        <dbReference type="PROSITE" id="PS51194"/>
    </source>
</evidence>
<dbReference type="Pfam" id="PF00098">
    <property type="entry name" value="zf-CCHC"/>
    <property type="match status" value="1"/>
</dbReference>
<evidence type="ECO:0000313" key="16">
    <source>
        <dbReference type="Proteomes" id="UP000036987"/>
    </source>
</evidence>
<evidence type="ECO:0000256" key="11">
    <source>
        <dbReference type="SAM" id="MobiDB-lite"/>
    </source>
</evidence>
<dbReference type="PROSITE" id="PS50158">
    <property type="entry name" value="ZF_CCHC"/>
    <property type="match status" value="1"/>
</dbReference>
<name>A0A0K9NNA0_ZOSMR</name>
<keyword evidence="7" id="KW-0694">RNA-binding</keyword>
<dbReference type="GO" id="GO:0005524">
    <property type="term" value="F:ATP binding"/>
    <property type="evidence" value="ECO:0007669"/>
    <property type="project" value="UniProtKB-KW"/>
</dbReference>
<dbReference type="PROSITE" id="PS51192">
    <property type="entry name" value="HELICASE_ATP_BIND_1"/>
    <property type="match status" value="1"/>
</dbReference>
<evidence type="ECO:0000256" key="5">
    <source>
        <dbReference type="ARBA" id="ARBA00022806"/>
    </source>
</evidence>
<keyword evidence="8" id="KW-0809">Transit peptide</keyword>
<feature type="compositionally biased region" description="Polar residues" evidence="11">
    <location>
        <begin position="630"/>
        <end position="640"/>
    </location>
</feature>
<dbReference type="Pfam" id="PF08152">
    <property type="entry name" value="GUCT"/>
    <property type="match status" value="1"/>
</dbReference>
<dbReference type="PANTHER" id="PTHR47959:SF1">
    <property type="entry name" value="ATP-DEPENDENT RNA HELICASE DBPA"/>
    <property type="match status" value="1"/>
</dbReference>
<comment type="catalytic activity">
    <reaction evidence="9">
        <text>ATP + H2O = ADP + phosphate + H(+)</text>
        <dbReference type="Rhea" id="RHEA:13065"/>
        <dbReference type="ChEBI" id="CHEBI:15377"/>
        <dbReference type="ChEBI" id="CHEBI:15378"/>
        <dbReference type="ChEBI" id="CHEBI:30616"/>
        <dbReference type="ChEBI" id="CHEBI:43474"/>
        <dbReference type="ChEBI" id="CHEBI:456216"/>
        <dbReference type="EC" id="3.6.4.13"/>
    </reaction>
</comment>
<dbReference type="InterPro" id="IPR001878">
    <property type="entry name" value="Znf_CCHC"/>
</dbReference>
<dbReference type="EC" id="3.6.4.13" evidence="2"/>
<dbReference type="FunFam" id="3.40.50.300:FF:000911">
    <property type="entry name" value="Nucleolar RNA helicase II"/>
    <property type="match status" value="1"/>
</dbReference>
<accession>A0A0K9NNA0</accession>
<dbReference type="SMART" id="SM00487">
    <property type="entry name" value="DEXDc"/>
    <property type="match status" value="1"/>
</dbReference>
<dbReference type="InterPro" id="IPR001650">
    <property type="entry name" value="Helicase_C-like"/>
</dbReference>
<dbReference type="SMART" id="SM00343">
    <property type="entry name" value="ZnF_C2HC"/>
    <property type="match status" value="1"/>
</dbReference>
<dbReference type="Gene3D" id="3.40.50.300">
    <property type="entry name" value="P-loop containing nucleotide triphosphate hydrolases"/>
    <property type="match status" value="2"/>
</dbReference>
<dbReference type="GO" id="GO:0000373">
    <property type="term" value="P:Group II intron splicing"/>
    <property type="evidence" value="ECO:0000318"/>
    <property type="project" value="GO_Central"/>
</dbReference>
<dbReference type="GO" id="GO:0016787">
    <property type="term" value="F:hydrolase activity"/>
    <property type="evidence" value="ECO:0007669"/>
    <property type="project" value="UniProtKB-KW"/>
</dbReference>
<dbReference type="EMBL" id="LFYR01001977">
    <property type="protein sequence ID" value="KMZ58226.1"/>
    <property type="molecule type" value="Genomic_DNA"/>
</dbReference>
<feature type="domain" description="Helicase ATP-binding" evidence="13">
    <location>
        <begin position="126"/>
        <end position="304"/>
    </location>
</feature>
<keyword evidence="10" id="KW-0863">Zinc-finger</keyword>
<dbReference type="InterPro" id="IPR036875">
    <property type="entry name" value="Znf_CCHC_sf"/>
</dbReference>
<dbReference type="InterPro" id="IPR059027">
    <property type="entry name" value="DD_DDX21-DDX50"/>
</dbReference>
<evidence type="ECO:0000256" key="3">
    <source>
        <dbReference type="ARBA" id="ARBA00022741"/>
    </source>
</evidence>
<dbReference type="InterPro" id="IPR011545">
    <property type="entry name" value="DEAD/DEAH_box_helicase_dom"/>
</dbReference>
<reference evidence="16" key="1">
    <citation type="journal article" date="2016" name="Nature">
        <title>The genome of the seagrass Zostera marina reveals angiosperm adaptation to the sea.</title>
        <authorList>
            <person name="Olsen J.L."/>
            <person name="Rouze P."/>
            <person name="Verhelst B."/>
            <person name="Lin Y.-C."/>
            <person name="Bayer T."/>
            <person name="Collen J."/>
            <person name="Dattolo E."/>
            <person name="De Paoli E."/>
            <person name="Dittami S."/>
            <person name="Maumus F."/>
            <person name="Michel G."/>
            <person name="Kersting A."/>
            <person name="Lauritano C."/>
            <person name="Lohaus R."/>
            <person name="Toepel M."/>
            <person name="Tonon T."/>
            <person name="Vanneste K."/>
            <person name="Amirebrahimi M."/>
            <person name="Brakel J."/>
            <person name="Bostroem C."/>
            <person name="Chovatia M."/>
            <person name="Grimwood J."/>
            <person name="Jenkins J.W."/>
            <person name="Jueterbock A."/>
            <person name="Mraz A."/>
            <person name="Stam W.T."/>
            <person name="Tice H."/>
            <person name="Bornberg-Bauer E."/>
            <person name="Green P.J."/>
            <person name="Pearson G.A."/>
            <person name="Procaccini G."/>
            <person name="Duarte C.M."/>
            <person name="Schmutz J."/>
            <person name="Reusch T.B.H."/>
            <person name="Van de Peer Y."/>
        </authorList>
    </citation>
    <scope>NUCLEOTIDE SEQUENCE [LARGE SCALE GENOMIC DNA]</scope>
    <source>
        <strain evidence="16">cv. Finnish</strain>
    </source>
</reference>
<dbReference type="GO" id="GO:0003723">
    <property type="term" value="F:RNA binding"/>
    <property type="evidence" value="ECO:0007669"/>
    <property type="project" value="UniProtKB-KW"/>
</dbReference>
<dbReference type="InterPro" id="IPR044742">
    <property type="entry name" value="DEAD/DEAH_RhlB"/>
</dbReference>
<evidence type="ECO:0000259" key="13">
    <source>
        <dbReference type="PROSITE" id="PS51192"/>
    </source>
</evidence>
<evidence type="ECO:0000256" key="4">
    <source>
        <dbReference type="ARBA" id="ARBA00022801"/>
    </source>
</evidence>
<dbReference type="FunFam" id="3.40.50.300:FF:001060">
    <property type="entry name" value="ATP-dependent RNA helicase RhlE"/>
    <property type="match status" value="1"/>
</dbReference>
<keyword evidence="6" id="KW-0067">ATP-binding</keyword>
<feature type="compositionally biased region" description="Low complexity" evidence="11">
    <location>
        <begin position="650"/>
        <end position="666"/>
    </location>
</feature>
<dbReference type="CDD" id="cd18787">
    <property type="entry name" value="SF2_C_DEAD"/>
    <property type="match status" value="1"/>
</dbReference>
<dbReference type="Gene3D" id="4.10.60.10">
    <property type="entry name" value="Zinc finger, CCHC-type"/>
    <property type="match status" value="1"/>
</dbReference>
<dbReference type="GO" id="GO:0008270">
    <property type="term" value="F:zinc ion binding"/>
    <property type="evidence" value="ECO:0007669"/>
    <property type="project" value="UniProtKB-KW"/>
</dbReference>
<dbReference type="PROSITE" id="PS51194">
    <property type="entry name" value="HELICASE_CTER"/>
    <property type="match status" value="1"/>
</dbReference>
<feature type="region of interest" description="Disordered" evidence="11">
    <location>
        <begin position="621"/>
        <end position="768"/>
    </location>
</feature>
<evidence type="ECO:0000256" key="10">
    <source>
        <dbReference type="PROSITE-ProRule" id="PRU00047"/>
    </source>
</evidence>
<dbReference type="STRING" id="29655.A0A0K9NNA0"/>
<evidence type="ECO:0000256" key="8">
    <source>
        <dbReference type="ARBA" id="ARBA00022946"/>
    </source>
</evidence>
<keyword evidence="10" id="KW-0479">Metal-binding</keyword>
<dbReference type="CDD" id="cd12938">
    <property type="entry name" value="GUCT_Hera"/>
    <property type="match status" value="1"/>
</dbReference>
<dbReference type="InterPro" id="IPR027417">
    <property type="entry name" value="P-loop_NTPase"/>
</dbReference>
<comment type="similarity">
    <text evidence="1">Belongs to the DEAD box helicase family. DDX21/DDX50 subfamily.</text>
</comment>
<dbReference type="InterPro" id="IPR014001">
    <property type="entry name" value="Helicase_ATP-bd"/>
</dbReference>
<dbReference type="SUPFAM" id="SSF57756">
    <property type="entry name" value="Retrovirus zinc finger-like domains"/>
    <property type="match status" value="1"/>
</dbReference>
<dbReference type="InterPro" id="IPR012562">
    <property type="entry name" value="GUCT"/>
</dbReference>
<dbReference type="OrthoDB" id="4255at2759"/>
<keyword evidence="4" id="KW-0378">Hydrolase</keyword>
<dbReference type="GO" id="GO:0003724">
    <property type="term" value="F:RNA helicase activity"/>
    <property type="evidence" value="ECO:0007669"/>
    <property type="project" value="UniProtKB-EC"/>
</dbReference>
<evidence type="ECO:0000259" key="12">
    <source>
        <dbReference type="PROSITE" id="PS50158"/>
    </source>
</evidence>
<dbReference type="AlphaFoldDB" id="A0A0K9NNA0"/>
<dbReference type="Pfam" id="PF00270">
    <property type="entry name" value="DEAD"/>
    <property type="match status" value="1"/>
</dbReference>
<comment type="caution">
    <text evidence="15">The sequence shown here is derived from an EMBL/GenBank/DDBJ whole genome shotgun (WGS) entry which is preliminary data.</text>
</comment>
<dbReference type="Proteomes" id="UP000036987">
    <property type="component" value="Unassembled WGS sequence"/>
</dbReference>
<dbReference type="SMART" id="SM00490">
    <property type="entry name" value="HELICc"/>
    <property type="match status" value="1"/>
</dbReference>
<feature type="domain" description="CCHC-type" evidence="12">
    <location>
        <begin position="775"/>
        <end position="790"/>
    </location>
</feature>
<evidence type="ECO:0000256" key="6">
    <source>
        <dbReference type="ARBA" id="ARBA00022840"/>
    </source>
</evidence>
<evidence type="ECO:0000256" key="9">
    <source>
        <dbReference type="ARBA" id="ARBA00047984"/>
    </source>
</evidence>
<keyword evidence="10" id="KW-0862">Zinc</keyword>
<sequence length="791" mass="86975">MASLIGVSSLYQSPTQSSLLPTEIATTSQFFGAALKTTAVCLRTAVKPTSSSLFVISASIVTPNSVENEGALKRSDGMLEAVGVDFDRGREEDVLAIANLGLPQVLVDSLLKRGITQLFPIQRAVLVPALEGRDIIARAKTGTGKTLAFGIPIIKRISIDHERTNNSRRFGRLPRFLVLAPTRELARQVEKEIKDSAPYLNTVCVYGGVSYTIQQNALSRGVDVVVGTPGRIIDLVNGRSLKLNEVQYLVLDEADQMLAVGFEEDVELILENLPAERQSMLFSATMPIWVKKLARKYLDDPLTIDLVGDQDEKLAEGIKLYAIPTSSTSKRTILSDLVTVYGKGGKAIVFTQTKRDADEVSLALTSSIASEALHGDISQHQRERTLNGFRQGKFTVLVATDVAARGLDIPNVDLIVHYELPNGPETFVHRSGRTGRAGKEGRAIVMFTGNQRRILRSFERDVGCRFEFISPPQIGEILESSAEQVIATLQGVHPESIQYFLPTAKKMIKEKGNDALAAALAHLSGFSQPPSSRSLISHEKGWVTLQLKRDPGMSRGYLSARNIMGFLADVYPSAADSVGKILIIADLMIQGAVFDLPEEIANELLNQQIPPGNTITKISKLPELQDDSSRSNYGRFSNSDRGSRYGFRGGSNRNYSGRGSRSSQYSDNEDSYRRGGRSGRSSQYSDNKDSYRRGGRSGRSSQYSDNEDSYRRDGRSDRYSDDEDSYLRGGRSNFRSDNWSRNSSRDNNDWLIGGNRRPIRSPSSGNRERSFAGACFNCGRSGHRASDCPNK</sequence>
<dbReference type="Pfam" id="PF26142">
    <property type="entry name" value="DD_DDX21-DDX50"/>
    <property type="match status" value="1"/>
</dbReference>
<dbReference type="CDD" id="cd00268">
    <property type="entry name" value="DEADc"/>
    <property type="match status" value="1"/>
</dbReference>
<feature type="domain" description="Helicase C-terminal" evidence="14">
    <location>
        <begin position="333"/>
        <end position="486"/>
    </location>
</feature>
<feature type="compositionally biased region" description="Low complexity" evidence="11">
    <location>
        <begin position="731"/>
        <end position="742"/>
    </location>
</feature>
<evidence type="ECO:0000256" key="2">
    <source>
        <dbReference type="ARBA" id="ARBA00012552"/>
    </source>
</evidence>
<feature type="compositionally biased region" description="Basic and acidic residues" evidence="11">
    <location>
        <begin position="708"/>
        <end position="719"/>
    </location>
</feature>
<evidence type="ECO:0000256" key="7">
    <source>
        <dbReference type="ARBA" id="ARBA00022884"/>
    </source>
</evidence>